<gene>
    <name evidence="11" type="primary">ND4L</name>
</gene>
<evidence type="ECO:0000256" key="9">
    <source>
        <dbReference type="ARBA" id="ARBA00031586"/>
    </source>
</evidence>
<keyword evidence="5" id="KW-1278">Translocase</keyword>
<feature type="transmembrane region" description="Helical" evidence="10">
    <location>
        <begin position="28"/>
        <end position="47"/>
    </location>
</feature>
<evidence type="ECO:0000256" key="5">
    <source>
        <dbReference type="ARBA" id="ARBA00022967"/>
    </source>
</evidence>
<feature type="transmembrane region" description="Helical" evidence="10">
    <location>
        <begin position="59"/>
        <end position="80"/>
    </location>
</feature>
<evidence type="ECO:0000256" key="7">
    <source>
        <dbReference type="ARBA" id="ARBA00023027"/>
    </source>
</evidence>
<evidence type="ECO:0000256" key="1">
    <source>
        <dbReference type="ARBA" id="ARBA00004141"/>
    </source>
</evidence>
<dbReference type="AlphaFoldDB" id="E2FLV9"/>
<feature type="transmembrane region" description="Helical" evidence="10">
    <location>
        <begin position="5"/>
        <end position="22"/>
    </location>
</feature>
<accession>E2FLV9</accession>
<geneLocation type="mitochondrion" evidence="11"/>
<dbReference type="GO" id="GO:0016020">
    <property type="term" value="C:membrane"/>
    <property type="evidence" value="ECO:0007669"/>
    <property type="project" value="UniProtKB-SubCell"/>
</dbReference>
<evidence type="ECO:0000313" key="11">
    <source>
        <dbReference type="EMBL" id="ADI79425.1"/>
    </source>
</evidence>
<comment type="subcellular location">
    <subcellularLocation>
        <location evidence="1">Membrane</location>
        <topology evidence="1">Multi-pass membrane protein</topology>
    </subcellularLocation>
</comment>
<dbReference type="InterPro" id="IPR039428">
    <property type="entry name" value="NUOK/Mnh_C1-like"/>
</dbReference>
<dbReference type="Pfam" id="PF00420">
    <property type="entry name" value="Oxidored_q2"/>
    <property type="match status" value="1"/>
</dbReference>
<evidence type="ECO:0000256" key="2">
    <source>
        <dbReference type="ARBA" id="ARBA00010519"/>
    </source>
</evidence>
<keyword evidence="11" id="KW-0496">Mitochondrion</keyword>
<evidence type="ECO:0000256" key="8">
    <source>
        <dbReference type="ARBA" id="ARBA00023136"/>
    </source>
</evidence>
<evidence type="ECO:0000256" key="10">
    <source>
        <dbReference type="SAM" id="Phobius"/>
    </source>
</evidence>
<evidence type="ECO:0000256" key="3">
    <source>
        <dbReference type="ARBA" id="ARBA00016612"/>
    </source>
</evidence>
<evidence type="ECO:0000256" key="4">
    <source>
        <dbReference type="ARBA" id="ARBA00022692"/>
    </source>
</evidence>
<keyword evidence="4 10" id="KW-0812">Transmembrane</keyword>
<reference evidence="11" key="1">
    <citation type="journal article" date="2010" name="BMC Genomics">
        <title>Sessile snails, dynamic genomes: gene rearrangements within the mitochondrial genome of a family of caenogastropod molluscs.</title>
        <authorList>
            <person name="Rawlings T.A."/>
            <person name="MacInnis M.J."/>
            <person name="Bieler R."/>
            <person name="Boore J.L."/>
            <person name="Collins T.M."/>
        </authorList>
    </citation>
    <scope>NUCLEOTIDE SEQUENCE</scope>
    <source>
        <tissue evidence="11">Head</tissue>
    </source>
</reference>
<keyword evidence="7" id="KW-0520">NAD</keyword>
<sequence length="95" mass="10289">MGMYYLSVCGVGFICSIVGLALQYKHLLGVLLMLEAALMNLFFLLFLFSSLQMCCYSSLIFVSLSACEASLGLSVLVALVRAHGNDYVSSFSTLV</sequence>
<keyword evidence="6 10" id="KW-1133">Transmembrane helix</keyword>
<keyword evidence="8 10" id="KW-0472">Membrane</keyword>
<name>E2FLV9_9CAEN</name>
<organism evidence="11">
    <name type="scientific">Thylaeodus sp. TAR-2010</name>
    <dbReference type="NCBI Taxonomy" id="765162"/>
    <lineage>
        <taxon>Eukaryota</taxon>
        <taxon>Metazoa</taxon>
        <taxon>Spiralia</taxon>
        <taxon>Lophotrochozoa</taxon>
        <taxon>Mollusca</taxon>
        <taxon>Gastropoda</taxon>
        <taxon>Caenogastropoda</taxon>
        <taxon>Littorinimorpha</taxon>
        <taxon>Vermetoidea</taxon>
        <taxon>Vermetidae</taxon>
        <taxon>Thylaeodus</taxon>
    </lineage>
</organism>
<dbReference type="EMBL" id="HM174256">
    <property type="protein sequence ID" value="ADI79425.1"/>
    <property type="molecule type" value="Genomic_DNA"/>
</dbReference>
<proteinExistence type="inferred from homology"/>
<comment type="similarity">
    <text evidence="2">Belongs to the complex I subunit 4L family.</text>
</comment>
<dbReference type="Gene3D" id="1.10.287.3510">
    <property type="match status" value="1"/>
</dbReference>
<evidence type="ECO:0000256" key="6">
    <source>
        <dbReference type="ARBA" id="ARBA00022989"/>
    </source>
</evidence>
<protein>
    <recommendedName>
        <fullName evidence="3">NADH-ubiquinone oxidoreductase chain 4L</fullName>
    </recommendedName>
    <alternativeName>
        <fullName evidence="9">NADH dehydrogenase subunit 4L</fullName>
    </alternativeName>
</protein>